<dbReference type="PANTHER" id="PTHR46401:SF2">
    <property type="entry name" value="GLYCOSYLTRANSFERASE WBBK-RELATED"/>
    <property type="match status" value="1"/>
</dbReference>
<dbReference type="GO" id="GO:0016757">
    <property type="term" value="F:glycosyltransferase activity"/>
    <property type="evidence" value="ECO:0007669"/>
    <property type="project" value="TreeGrafter"/>
</dbReference>
<keyword evidence="1" id="KW-0808">Transferase</keyword>
<dbReference type="PANTHER" id="PTHR46401">
    <property type="entry name" value="GLYCOSYLTRANSFERASE WBBK-RELATED"/>
    <property type="match status" value="1"/>
</dbReference>
<sequence>MPLKDFGNGNLNINKSKKVIQFLFFGNVLFYKGLDILLKAVNNLVEEKSAPPFTLVIAGRSDNWETEYEPLILYPEIVKKHIRFIGNDEVANFFQNADYLVLPYRDATQSGPLKIAFHYNIPVIASDISSFKEEVVSGVDGYLFKTGDVEDLKQTLLQSLNKHQTDYYNLKKAQLQYVNTNYSPEKVKHDFSEMFSKVS</sequence>
<dbReference type="Gene3D" id="3.40.50.2000">
    <property type="entry name" value="Glycogen Phosphorylase B"/>
    <property type="match status" value="1"/>
</dbReference>
<keyword evidence="3" id="KW-1185">Reference proteome</keyword>
<comment type="caution">
    <text evidence="2">The sequence shown here is derived from an EMBL/GenBank/DDBJ whole genome shotgun (WGS) entry which is preliminary data.</text>
</comment>
<name>A0A512B217_9BACT</name>
<organism evidence="2 3">
    <name type="scientific">Adhaeribacter aerolatus</name>
    <dbReference type="NCBI Taxonomy" id="670289"/>
    <lineage>
        <taxon>Bacteria</taxon>
        <taxon>Pseudomonadati</taxon>
        <taxon>Bacteroidota</taxon>
        <taxon>Cytophagia</taxon>
        <taxon>Cytophagales</taxon>
        <taxon>Hymenobacteraceae</taxon>
        <taxon>Adhaeribacter</taxon>
    </lineage>
</organism>
<evidence type="ECO:0000313" key="2">
    <source>
        <dbReference type="EMBL" id="GEO06003.1"/>
    </source>
</evidence>
<evidence type="ECO:0000256" key="1">
    <source>
        <dbReference type="ARBA" id="ARBA00022679"/>
    </source>
</evidence>
<accession>A0A512B217</accession>
<proteinExistence type="predicted"/>
<dbReference type="SUPFAM" id="SSF53756">
    <property type="entry name" value="UDP-Glycosyltransferase/glycogen phosphorylase"/>
    <property type="match status" value="1"/>
</dbReference>
<evidence type="ECO:0000313" key="3">
    <source>
        <dbReference type="Proteomes" id="UP000321532"/>
    </source>
</evidence>
<dbReference type="EMBL" id="BJYS01000029">
    <property type="protein sequence ID" value="GEO06003.1"/>
    <property type="molecule type" value="Genomic_DNA"/>
</dbReference>
<dbReference type="GO" id="GO:0009103">
    <property type="term" value="P:lipopolysaccharide biosynthetic process"/>
    <property type="evidence" value="ECO:0007669"/>
    <property type="project" value="TreeGrafter"/>
</dbReference>
<reference evidence="2 3" key="1">
    <citation type="submission" date="2019-07" db="EMBL/GenBank/DDBJ databases">
        <title>Whole genome shotgun sequence of Adhaeribacter aerolatus NBRC 106133.</title>
        <authorList>
            <person name="Hosoyama A."/>
            <person name="Uohara A."/>
            <person name="Ohji S."/>
            <person name="Ichikawa N."/>
        </authorList>
    </citation>
    <scope>NUCLEOTIDE SEQUENCE [LARGE SCALE GENOMIC DNA]</scope>
    <source>
        <strain evidence="2 3">NBRC 106133</strain>
    </source>
</reference>
<dbReference type="Pfam" id="PF13692">
    <property type="entry name" value="Glyco_trans_1_4"/>
    <property type="match status" value="1"/>
</dbReference>
<dbReference type="Proteomes" id="UP000321532">
    <property type="component" value="Unassembled WGS sequence"/>
</dbReference>
<gene>
    <name evidence="2" type="ORF">AAE02nite_36670</name>
</gene>
<protein>
    <submittedName>
        <fullName evidence="2">Uncharacterized protein</fullName>
    </submittedName>
</protein>
<dbReference type="CDD" id="cd03801">
    <property type="entry name" value="GT4_PimA-like"/>
    <property type="match status" value="1"/>
</dbReference>
<dbReference type="AlphaFoldDB" id="A0A512B217"/>